<dbReference type="Pfam" id="PF13456">
    <property type="entry name" value="RVT_3"/>
    <property type="match status" value="1"/>
</dbReference>
<gene>
    <name evidence="2" type="ORF">Ahy_B10g106270</name>
</gene>
<comment type="caution">
    <text evidence="2">The sequence shown here is derived from an EMBL/GenBank/DDBJ whole genome shotgun (WGS) entry which is preliminary data.</text>
</comment>
<dbReference type="GO" id="GO:0003676">
    <property type="term" value="F:nucleic acid binding"/>
    <property type="evidence" value="ECO:0007669"/>
    <property type="project" value="InterPro"/>
</dbReference>
<dbReference type="GO" id="GO:0004523">
    <property type="term" value="F:RNA-DNA hybrid ribonuclease activity"/>
    <property type="evidence" value="ECO:0007669"/>
    <property type="project" value="InterPro"/>
</dbReference>
<keyword evidence="3" id="KW-1185">Reference proteome</keyword>
<reference evidence="2 3" key="1">
    <citation type="submission" date="2019-01" db="EMBL/GenBank/DDBJ databases">
        <title>Sequencing of cultivated peanut Arachis hypogaea provides insights into genome evolution and oil improvement.</title>
        <authorList>
            <person name="Chen X."/>
        </authorList>
    </citation>
    <scope>NUCLEOTIDE SEQUENCE [LARGE SCALE GENOMIC DNA]</scope>
    <source>
        <strain evidence="3">cv. Fuhuasheng</strain>
        <tissue evidence="2">Leaves</tissue>
    </source>
</reference>
<name>A0A444XAA4_ARAHY</name>
<evidence type="ECO:0000313" key="3">
    <source>
        <dbReference type="Proteomes" id="UP000289738"/>
    </source>
</evidence>
<sequence>MAINFIKNGCSAQHPCATLLEDIAILVRRIPQVNWNHILREANSVADILVKKGQNLPHGLHVFYASSPDTTHTLSLDAFGSLKLKGCN</sequence>
<evidence type="ECO:0000313" key="2">
    <source>
        <dbReference type="EMBL" id="RYQ86616.1"/>
    </source>
</evidence>
<accession>A0A444XAA4</accession>
<dbReference type="EMBL" id="SDMP01000020">
    <property type="protein sequence ID" value="RYQ86616.1"/>
    <property type="molecule type" value="Genomic_DNA"/>
</dbReference>
<feature type="domain" description="RNase H type-1" evidence="1">
    <location>
        <begin position="3"/>
        <end position="52"/>
    </location>
</feature>
<dbReference type="InterPro" id="IPR002156">
    <property type="entry name" value="RNaseH_domain"/>
</dbReference>
<organism evidence="2 3">
    <name type="scientific">Arachis hypogaea</name>
    <name type="common">Peanut</name>
    <dbReference type="NCBI Taxonomy" id="3818"/>
    <lineage>
        <taxon>Eukaryota</taxon>
        <taxon>Viridiplantae</taxon>
        <taxon>Streptophyta</taxon>
        <taxon>Embryophyta</taxon>
        <taxon>Tracheophyta</taxon>
        <taxon>Spermatophyta</taxon>
        <taxon>Magnoliopsida</taxon>
        <taxon>eudicotyledons</taxon>
        <taxon>Gunneridae</taxon>
        <taxon>Pentapetalae</taxon>
        <taxon>rosids</taxon>
        <taxon>fabids</taxon>
        <taxon>Fabales</taxon>
        <taxon>Fabaceae</taxon>
        <taxon>Papilionoideae</taxon>
        <taxon>50 kb inversion clade</taxon>
        <taxon>dalbergioids sensu lato</taxon>
        <taxon>Dalbergieae</taxon>
        <taxon>Pterocarpus clade</taxon>
        <taxon>Arachis</taxon>
    </lineage>
</organism>
<dbReference type="Proteomes" id="UP000289738">
    <property type="component" value="Chromosome B10"/>
</dbReference>
<protein>
    <recommendedName>
        <fullName evidence="1">RNase H type-1 domain-containing protein</fullName>
    </recommendedName>
</protein>
<proteinExistence type="predicted"/>
<evidence type="ECO:0000259" key="1">
    <source>
        <dbReference type="Pfam" id="PF13456"/>
    </source>
</evidence>
<dbReference type="AlphaFoldDB" id="A0A444XAA4"/>